<organism evidence="2 3">
    <name type="scientific">Actinocorallia libanotica</name>
    <dbReference type="NCBI Taxonomy" id="46162"/>
    <lineage>
        <taxon>Bacteria</taxon>
        <taxon>Bacillati</taxon>
        <taxon>Actinomycetota</taxon>
        <taxon>Actinomycetes</taxon>
        <taxon>Streptosporangiales</taxon>
        <taxon>Thermomonosporaceae</taxon>
        <taxon>Actinocorallia</taxon>
    </lineage>
</organism>
<dbReference type="PANTHER" id="PTHR44846">
    <property type="entry name" value="MANNOSYL-D-GLYCERATE TRANSPORT/METABOLISM SYSTEM REPRESSOR MNGR-RELATED"/>
    <property type="match status" value="1"/>
</dbReference>
<feature type="domain" description="UbiC transcription regulator-associated" evidence="1">
    <location>
        <begin position="21"/>
        <end position="162"/>
    </location>
</feature>
<sequence>MPYLVPRSATEADAWAQEAAARGGTGRQHIVFAGETDPPTEVASLLGVEPGGRAIVRRRVIYLDDRPVELTDSFYPLSIAAGTALAEPIKIKGGAVTLLASLGHVGRHVQEDVTARPSTDEDREVFSLGEHDPVLVLTRLIRDEHERPIEVDVMTMPARGGRLRYELKVG</sequence>
<dbReference type="InterPro" id="IPR028978">
    <property type="entry name" value="Chorismate_lyase_/UTRA_dom_sf"/>
</dbReference>
<protein>
    <recommendedName>
        <fullName evidence="1">UbiC transcription regulator-associated domain-containing protein</fullName>
    </recommendedName>
</protein>
<name>A0ABN1S0E2_9ACTN</name>
<dbReference type="SUPFAM" id="SSF64288">
    <property type="entry name" value="Chorismate lyase-like"/>
    <property type="match status" value="1"/>
</dbReference>
<dbReference type="PANTHER" id="PTHR44846:SF17">
    <property type="entry name" value="GNTR-FAMILY TRANSCRIPTIONAL REGULATOR"/>
    <property type="match status" value="1"/>
</dbReference>
<dbReference type="SMART" id="SM00866">
    <property type="entry name" value="UTRA"/>
    <property type="match status" value="1"/>
</dbReference>
<dbReference type="RefSeq" id="WP_344247325.1">
    <property type="nucleotide sequence ID" value="NZ_BAAAHH010000060.1"/>
</dbReference>
<reference evidence="2 3" key="1">
    <citation type="journal article" date="2019" name="Int. J. Syst. Evol. Microbiol.">
        <title>The Global Catalogue of Microorganisms (GCM) 10K type strain sequencing project: providing services to taxonomists for standard genome sequencing and annotation.</title>
        <authorList>
            <consortium name="The Broad Institute Genomics Platform"/>
            <consortium name="The Broad Institute Genome Sequencing Center for Infectious Disease"/>
            <person name="Wu L."/>
            <person name="Ma J."/>
        </authorList>
    </citation>
    <scope>NUCLEOTIDE SEQUENCE [LARGE SCALE GENOMIC DNA]</scope>
    <source>
        <strain evidence="2 3">JCM 10696</strain>
    </source>
</reference>
<proteinExistence type="predicted"/>
<dbReference type="EMBL" id="BAAAHH010000060">
    <property type="protein sequence ID" value="GAA0968938.1"/>
    <property type="molecule type" value="Genomic_DNA"/>
</dbReference>
<comment type="caution">
    <text evidence="2">The sequence shown here is derived from an EMBL/GenBank/DDBJ whole genome shotgun (WGS) entry which is preliminary data.</text>
</comment>
<dbReference type="InterPro" id="IPR050679">
    <property type="entry name" value="Bact_HTH_transcr_reg"/>
</dbReference>
<dbReference type="Pfam" id="PF07702">
    <property type="entry name" value="UTRA"/>
    <property type="match status" value="1"/>
</dbReference>
<gene>
    <name evidence="2" type="ORF">GCM10009550_75100</name>
</gene>
<keyword evidence="3" id="KW-1185">Reference proteome</keyword>
<dbReference type="Gene3D" id="3.40.1410.10">
    <property type="entry name" value="Chorismate lyase-like"/>
    <property type="match status" value="1"/>
</dbReference>
<evidence type="ECO:0000259" key="1">
    <source>
        <dbReference type="SMART" id="SM00866"/>
    </source>
</evidence>
<evidence type="ECO:0000313" key="3">
    <source>
        <dbReference type="Proteomes" id="UP001500665"/>
    </source>
</evidence>
<evidence type="ECO:0000313" key="2">
    <source>
        <dbReference type="EMBL" id="GAA0968938.1"/>
    </source>
</evidence>
<dbReference type="InterPro" id="IPR011663">
    <property type="entry name" value="UTRA"/>
</dbReference>
<dbReference type="Proteomes" id="UP001500665">
    <property type="component" value="Unassembled WGS sequence"/>
</dbReference>
<accession>A0ABN1S0E2</accession>